<feature type="domain" description="PDZ" evidence="12">
    <location>
        <begin position="103"/>
        <end position="176"/>
    </location>
</feature>
<evidence type="ECO:0000313" key="13">
    <source>
        <dbReference type="EMBL" id="MBM7613698.1"/>
    </source>
</evidence>
<sequence>MQTALSAIIVFGALVFFHELGHFAIAKMVGIKVHEFAIGMGPKLLGFIKGETQYSIRILPIGGYVRMEGEDEASEDARSFSKKSVPARLGVIVAGPIMNFILGLLLFTLLFYNVGGNPTTIIAETLEGSPAQVMQLQEGDKVVSIDGKEINNWGDLETAIAASEGNAIDIQVLRNGETITKSIDPMLEEETGKVMIGIVPEYEKSLSGAVRSSFKNFNMVVTEIFSFLGRLVSGKASSEEVAGPVGIISLVGEASQAGWLNLVFLAALISINLGLMNLLPIPALDGSRLLFLLVELFRGKPVDPDKEGMIHMVGFAILISLMVFVTYKDIVKLFN</sequence>
<dbReference type="InterPro" id="IPR001478">
    <property type="entry name" value="PDZ"/>
</dbReference>
<dbReference type="RefSeq" id="WP_204399979.1">
    <property type="nucleotide sequence ID" value="NZ_JAFBEE010000001.1"/>
</dbReference>
<organism evidence="13 14">
    <name type="scientific">Alkaliphilus hydrothermalis</name>
    <dbReference type="NCBI Taxonomy" id="1482730"/>
    <lineage>
        <taxon>Bacteria</taxon>
        <taxon>Bacillati</taxon>
        <taxon>Bacillota</taxon>
        <taxon>Clostridia</taxon>
        <taxon>Peptostreptococcales</taxon>
        <taxon>Natronincolaceae</taxon>
        <taxon>Alkaliphilus</taxon>
    </lineage>
</organism>
<protein>
    <recommendedName>
        <fullName evidence="11">Zinc metalloprotease</fullName>
        <ecNumber evidence="11">3.4.24.-</ecNumber>
    </recommendedName>
</protein>
<evidence type="ECO:0000256" key="7">
    <source>
        <dbReference type="ARBA" id="ARBA00022833"/>
    </source>
</evidence>
<evidence type="ECO:0000256" key="5">
    <source>
        <dbReference type="ARBA" id="ARBA00022692"/>
    </source>
</evidence>
<feature type="transmembrane region" description="Helical" evidence="11">
    <location>
        <begin position="308"/>
        <end position="327"/>
    </location>
</feature>
<dbReference type="EMBL" id="JAFBEE010000001">
    <property type="protein sequence ID" value="MBM7613698.1"/>
    <property type="molecule type" value="Genomic_DNA"/>
</dbReference>
<dbReference type="SMART" id="SM00228">
    <property type="entry name" value="PDZ"/>
    <property type="match status" value="1"/>
</dbReference>
<feature type="transmembrane region" description="Helical" evidence="11">
    <location>
        <begin position="89"/>
        <end position="112"/>
    </location>
</feature>
<evidence type="ECO:0000256" key="4">
    <source>
        <dbReference type="ARBA" id="ARBA00022670"/>
    </source>
</evidence>
<dbReference type="EC" id="3.4.24.-" evidence="11"/>
<gene>
    <name evidence="13" type="ORF">JOC73_000206</name>
</gene>
<evidence type="ECO:0000256" key="2">
    <source>
        <dbReference type="ARBA" id="ARBA00004141"/>
    </source>
</evidence>
<keyword evidence="4 13" id="KW-0645">Protease</keyword>
<evidence type="ECO:0000256" key="6">
    <source>
        <dbReference type="ARBA" id="ARBA00022801"/>
    </source>
</evidence>
<proteinExistence type="inferred from homology"/>
<keyword evidence="9 11" id="KW-0482">Metalloprotease</keyword>
<comment type="subcellular location">
    <subcellularLocation>
        <location evidence="2">Membrane</location>
        <topology evidence="2">Multi-pass membrane protein</topology>
    </subcellularLocation>
</comment>
<evidence type="ECO:0000256" key="9">
    <source>
        <dbReference type="ARBA" id="ARBA00023049"/>
    </source>
</evidence>
<dbReference type="Gene3D" id="2.30.42.10">
    <property type="match status" value="1"/>
</dbReference>
<evidence type="ECO:0000256" key="10">
    <source>
        <dbReference type="ARBA" id="ARBA00023136"/>
    </source>
</evidence>
<keyword evidence="14" id="KW-1185">Reference proteome</keyword>
<keyword evidence="11" id="KW-0479">Metal-binding</keyword>
<keyword evidence="7 11" id="KW-0862">Zinc</keyword>
<dbReference type="PANTHER" id="PTHR42837:SF2">
    <property type="entry name" value="MEMBRANE METALLOPROTEASE ARASP2, CHLOROPLASTIC-RELATED"/>
    <property type="match status" value="1"/>
</dbReference>
<dbReference type="InterPro" id="IPR036034">
    <property type="entry name" value="PDZ_sf"/>
</dbReference>
<evidence type="ECO:0000256" key="11">
    <source>
        <dbReference type="RuleBase" id="RU362031"/>
    </source>
</evidence>
<dbReference type="CDD" id="cd23081">
    <property type="entry name" value="cpPDZ_EcRseP-like"/>
    <property type="match status" value="1"/>
</dbReference>
<feature type="transmembrane region" description="Helical" evidence="11">
    <location>
        <begin position="259"/>
        <end position="279"/>
    </location>
</feature>
<comment type="cofactor">
    <cofactor evidence="1 11">
        <name>Zn(2+)</name>
        <dbReference type="ChEBI" id="CHEBI:29105"/>
    </cofactor>
</comment>
<accession>A0ABS2NL98</accession>
<evidence type="ECO:0000256" key="3">
    <source>
        <dbReference type="ARBA" id="ARBA00007931"/>
    </source>
</evidence>
<dbReference type="CDD" id="cd06163">
    <property type="entry name" value="S2P-M50_PDZ_RseP-like"/>
    <property type="match status" value="1"/>
</dbReference>
<reference evidence="13 14" key="1">
    <citation type="submission" date="2021-01" db="EMBL/GenBank/DDBJ databases">
        <title>Genomic Encyclopedia of Type Strains, Phase IV (KMG-IV): sequencing the most valuable type-strain genomes for metagenomic binning, comparative biology and taxonomic classification.</title>
        <authorList>
            <person name="Goeker M."/>
        </authorList>
    </citation>
    <scope>NUCLEOTIDE SEQUENCE [LARGE SCALE GENOMIC DNA]</scope>
    <source>
        <strain evidence="13 14">DSM 25890</strain>
    </source>
</reference>
<evidence type="ECO:0000256" key="8">
    <source>
        <dbReference type="ARBA" id="ARBA00022989"/>
    </source>
</evidence>
<keyword evidence="8 11" id="KW-1133">Transmembrane helix</keyword>
<name>A0ABS2NL98_9FIRM</name>
<comment type="caution">
    <text evidence="13">The sequence shown here is derived from an EMBL/GenBank/DDBJ whole genome shotgun (WGS) entry which is preliminary data.</text>
</comment>
<dbReference type="SUPFAM" id="SSF50156">
    <property type="entry name" value="PDZ domain-like"/>
    <property type="match status" value="1"/>
</dbReference>
<dbReference type="GO" id="GO:0008233">
    <property type="term" value="F:peptidase activity"/>
    <property type="evidence" value="ECO:0007669"/>
    <property type="project" value="UniProtKB-KW"/>
</dbReference>
<comment type="similarity">
    <text evidence="3 11">Belongs to the peptidase M50B family.</text>
</comment>
<dbReference type="InterPro" id="IPR004387">
    <property type="entry name" value="Pept_M50_Zn"/>
</dbReference>
<evidence type="ECO:0000256" key="1">
    <source>
        <dbReference type="ARBA" id="ARBA00001947"/>
    </source>
</evidence>
<dbReference type="Proteomes" id="UP001314796">
    <property type="component" value="Unassembled WGS sequence"/>
</dbReference>
<evidence type="ECO:0000313" key="14">
    <source>
        <dbReference type="Proteomes" id="UP001314796"/>
    </source>
</evidence>
<dbReference type="NCBIfam" id="TIGR00054">
    <property type="entry name" value="RIP metalloprotease RseP"/>
    <property type="match status" value="1"/>
</dbReference>
<dbReference type="Pfam" id="PF02163">
    <property type="entry name" value="Peptidase_M50"/>
    <property type="match status" value="1"/>
</dbReference>
<keyword evidence="6 11" id="KW-0378">Hydrolase</keyword>
<evidence type="ECO:0000259" key="12">
    <source>
        <dbReference type="SMART" id="SM00228"/>
    </source>
</evidence>
<dbReference type="InterPro" id="IPR008915">
    <property type="entry name" value="Peptidase_M50"/>
</dbReference>
<keyword evidence="10 11" id="KW-0472">Membrane</keyword>
<dbReference type="PANTHER" id="PTHR42837">
    <property type="entry name" value="REGULATOR OF SIGMA-E PROTEASE RSEP"/>
    <property type="match status" value="1"/>
</dbReference>
<dbReference type="GO" id="GO:0006508">
    <property type="term" value="P:proteolysis"/>
    <property type="evidence" value="ECO:0007669"/>
    <property type="project" value="UniProtKB-KW"/>
</dbReference>
<keyword evidence="5 11" id="KW-0812">Transmembrane</keyword>